<dbReference type="Gene3D" id="2.60.120.10">
    <property type="entry name" value="Jelly Rolls"/>
    <property type="match status" value="1"/>
</dbReference>
<dbReference type="InterPro" id="IPR011051">
    <property type="entry name" value="RmlC_Cupin_sf"/>
</dbReference>
<dbReference type="GO" id="GO:0003677">
    <property type="term" value="F:DNA binding"/>
    <property type="evidence" value="ECO:0007669"/>
    <property type="project" value="UniProtKB-KW"/>
</dbReference>
<feature type="domain" description="HTH cro/C1-type" evidence="2">
    <location>
        <begin position="17"/>
        <end position="71"/>
    </location>
</feature>
<evidence type="ECO:0000259" key="2">
    <source>
        <dbReference type="PROSITE" id="PS50943"/>
    </source>
</evidence>
<name>A0A346Y321_9ACTN</name>
<dbReference type="SUPFAM" id="SSF51182">
    <property type="entry name" value="RmlC-like cupins"/>
    <property type="match status" value="1"/>
</dbReference>
<dbReference type="PANTHER" id="PTHR46797">
    <property type="entry name" value="HTH-TYPE TRANSCRIPTIONAL REGULATOR"/>
    <property type="match status" value="1"/>
</dbReference>
<reference evidence="3 4" key="1">
    <citation type="submission" date="2018-09" db="EMBL/GenBank/DDBJ databases">
        <title>Complete genome sequence of Euzebya sp. DY32-46 isolated from seawater of Pacific Ocean.</title>
        <authorList>
            <person name="Xu L."/>
            <person name="Wu Y.-H."/>
            <person name="Xu X.-W."/>
        </authorList>
    </citation>
    <scope>NUCLEOTIDE SEQUENCE [LARGE SCALE GENOMIC DNA]</scope>
    <source>
        <strain evidence="3 4">DY32-46</strain>
    </source>
</reference>
<dbReference type="CDD" id="cd00093">
    <property type="entry name" value="HTH_XRE"/>
    <property type="match status" value="1"/>
</dbReference>
<dbReference type="SMART" id="SM00530">
    <property type="entry name" value="HTH_XRE"/>
    <property type="match status" value="1"/>
</dbReference>
<dbReference type="EMBL" id="CP031165">
    <property type="protein sequence ID" value="AXV08868.1"/>
    <property type="molecule type" value="Genomic_DNA"/>
</dbReference>
<dbReference type="PROSITE" id="PS50943">
    <property type="entry name" value="HTH_CROC1"/>
    <property type="match status" value="1"/>
</dbReference>
<protein>
    <submittedName>
        <fullName evidence="3">Transcriptional regulator, Cro-CI family, putative</fullName>
    </submittedName>
</protein>
<dbReference type="RefSeq" id="WP_114593148.1">
    <property type="nucleotide sequence ID" value="NZ_CP031165.1"/>
</dbReference>
<dbReference type="GO" id="GO:0003700">
    <property type="term" value="F:DNA-binding transcription factor activity"/>
    <property type="evidence" value="ECO:0007669"/>
    <property type="project" value="TreeGrafter"/>
</dbReference>
<dbReference type="InterPro" id="IPR010982">
    <property type="entry name" value="Lambda_DNA-bd_dom_sf"/>
</dbReference>
<dbReference type="GO" id="GO:0005829">
    <property type="term" value="C:cytosol"/>
    <property type="evidence" value="ECO:0007669"/>
    <property type="project" value="TreeGrafter"/>
</dbReference>
<keyword evidence="1" id="KW-0238">DNA-binding</keyword>
<dbReference type="Pfam" id="PF07883">
    <property type="entry name" value="Cupin_2"/>
    <property type="match status" value="1"/>
</dbReference>
<dbReference type="InterPro" id="IPR014710">
    <property type="entry name" value="RmlC-like_jellyroll"/>
</dbReference>
<evidence type="ECO:0000256" key="1">
    <source>
        <dbReference type="ARBA" id="ARBA00023125"/>
    </source>
</evidence>
<dbReference type="Gene3D" id="1.10.260.40">
    <property type="entry name" value="lambda repressor-like DNA-binding domains"/>
    <property type="match status" value="1"/>
</dbReference>
<dbReference type="KEGG" id="euz:DVS28_a4201"/>
<dbReference type="CDD" id="cd02209">
    <property type="entry name" value="cupin_XRE_C"/>
    <property type="match status" value="1"/>
</dbReference>
<dbReference type="Proteomes" id="UP000264006">
    <property type="component" value="Chromosome"/>
</dbReference>
<dbReference type="Pfam" id="PF01381">
    <property type="entry name" value="HTH_3"/>
    <property type="match status" value="1"/>
</dbReference>
<evidence type="ECO:0000313" key="4">
    <source>
        <dbReference type="Proteomes" id="UP000264006"/>
    </source>
</evidence>
<dbReference type="SUPFAM" id="SSF47413">
    <property type="entry name" value="lambda repressor-like DNA-binding domains"/>
    <property type="match status" value="1"/>
</dbReference>
<dbReference type="OrthoDB" id="513181at2"/>
<evidence type="ECO:0000313" key="3">
    <source>
        <dbReference type="EMBL" id="AXV08868.1"/>
    </source>
</evidence>
<dbReference type="InterPro" id="IPR050807">
    <property type="entry name" value="TransReg_Diox_bact_type"/>
</dbReference>
<dbReference type="PANTHER" id="PTHR46797:SF1">
    <property type="entry name" value="METHYLPHOSPHONATE SYNTHASE"/>
    <property type="match status" value="1"/>
</dbReference>
<dbReference type="AlphaFoldDB" id="A0A346Y321"/>
<dbReference type="InterPro" id="IPR013096">
    <property type="entry name" value="Cupin_2"/>
</dbReference>
<gene>
    <name evidence="3" type="ORF">DVS28_a4201</name>
</gene>
<proteinExistence type="predicted"/>
<accession>A0A346Y321</accession>
<keyword evidence="4" id="KW-1185">Reference proteome</keyword>
<organism evidence="3 4">
    <name type="scientific">Euzebya pacifica</name>
    <dbReference type="NCBI Taxonomy" id="1608957"/>
    <lineage>
        <taxon>Bacteria</taxon>
        <taxon>Bacillati</taxon>
        <taxon>Actinomycetota</taxon>
        <taxon>Nitriliruptoria</taxon>
        <taxon>Euzebyales</taxon>
    </lineage>
</organism>
<sequence length="191" mass="21084">MTKDLDAPLDERVRNRIRQLRTERSLTLQQVAAAAHLDVSTLSRLESGKRRLAIDHLPGLAGALGVTVDELLGPTVRPDPRVQRDPIVGAGMTMWPLTHYGTATGLQAFRCVIEAERSTPPDPLPVHEGRDWIYVLSGRLWLLLGEDDLTIVPGEAVEFSTLTPHWFGTHAGMVEIIGIFGSHGERVHLDH</sequence>
<dbReference type="InterPro" id="IPR001387">
    <property type="entry name" value="Cro/C1-type_HTH"/>
</dbReference>